<evidence type="ECO:0000256" key="6">
    <source>
        <dbReference type="RuleBase" id="RU361277"/>
    </source>
</evidence>
<dbReference type="EMBL" id="BAABIC010000018">
    <property type="protein sequence ID" value="GAA4703232.1"/>
    <property type="molecule type" value="Genomic_DNA"/>
</dbReference>
<dbReference type="InterPro" id="IPR020843">
    <property type="entry name" value="ER"/>
</dbReference>
<evidence type="ECO:0000259" key="7">
    <source>
        <dbReference type="SMART" id="SM00829"/>
    </source>
</evidence>
<dbReference type="Gene3D" id="3.90.180.10">
    <property type="entry name" value="Medium-chain alcohol dehydrogenases, catalytic domain"/>
    <property type="match status" value="1"/>
</dbReference>
<comment type="cofactor">
    <cofactor evidence="1 6">
        <name>Zn(2+)</name>
        <dbReference type="ChEBI" id="CHEBI:29105"/>
    </cofactor>
</comment>
<dbReference type="Pfam" id="PF00107">
    <property type="entry name" value="ADH_zinc_N"/>
    <property type="match status" value="1"/>
</dbReference>
<evidence type="ECO:0000256" key="3">
    <source>
        <dbReference type="ARBA" id="ARBA00022723"/>
    </source>
</evidence>
<evidence type="ECO:0000256" key="1">
    <source>
        <dbReference type="ARBA" id="ARBA00001947"/>
    </source>
</evidence>
<dbReference type="InterPro" id="IPR013154">
    <property type="entry name" value="ADH-like_N"/>
</dbReference>
<evidence type="ECO:0000313" key="9">
    <source>
        <dbReference type="Proteomes" id="UP001500325"/>
    </source>
</evidence>
<dbReference type="SUPFAM" id="SSF51735">
    <property type="entry name" value="NAD(P)-binding Rossmann-fold domains"/>
    <property type="match status" value="1"/>
</dbReference>
<keyword evidence="5" id="KW-0560">Oxidoreductase</keyword>
<dbReference type="PANTHER" id="PTHR43161">
    <property type="entry name" value="SORBITOL DEHYDROGENASE"/>
    <property type="match status" value="1"/>
</dbReference>
<reference evidence="9" key="1">
    <citation type="journal article" date="2019" name="Int. J. Syst. Evol. Microbiol.">
        <title>The Global Catalogue of Microorganisms (GCM) 10K type strain sequencing project: providing services to taxonomists for standard genome sequencing and annotation.</title>
        <authorList>
            <consortium name="The Broad Institute Genomics Platform"/>
            <consortium name="The Broad Institute Genome Sequencing Center for Infectious Disease"/>
            <person name="Wu L."/>
            <person name="Ma J."/>
        </authorList>
    </citation>
    <scope>NUCLEOTIDE SEQUENCE [LARGE SCALE GENOMIC DNA]</scope>
    <source>
        <strain evidence="9">JCM 18055</strain>
    </source>
</reference>
<sequence>MRSAVWEGIGRIGLVEVDDPVPGPHDVVLGVAACGICGSDVHAFAEGVWITAGAPMGHEFSGTVSAVGTGIRELKVGDRVAVNPMGPCGSCRQCSLGRTNLCSAPASSARGGLSDKVLVPNAESGARLHRMPDTMSVEEGAFLEPLSVATRAVASAGPDLDGPIVVAGLGSIGQGVLRVLLAYGARDVVGIDVSPARLAAASGLGAVVLDARAEDARSHLLDRWGTSTSPYQVAGNVGTFFECSGAPPMIALATEVVRAGGVVSVAGLVGAAPPVDLDTVVQKELRLLGSFAYTGPDATEAFRLLADGLVDVTPLVSHRVPLSRVAEAFDTQHAVDGSVKVLVLPDPAADPQES</sequence>
<comment type="caution">
    <text evidence="8">The sequence shown here is derived from an EMBL/GenBank/DDBJ whole genome shotgun (WGS) entry which is preliminary data.</text>
</comment>
<dbReference type="InterPro" id="IPR002328">
    <property type="entry name" value="ADH_Zn_CS"/>
</dbReference>
<dbReference type="PROSITE" id="PS00059">
    <property type="entry name" value="ADH_ZINC"/>
    <property type="match status" value="1"/>
</dbReference>
<accession>A0ABP8XAT0</accession>
<dbReference type="RefSeq" id="WP_345383027.1">
    <property type="nucleotide sequence ID" value="NZ_BAABIC010000018.1"/>
</dbReference>
<keyword evidence="4 6" id="KW-0862">Zinc</keyword>
<gene>
    <name evidence="8" type="ORF">GCM10023215_48370</name>
</gene>
<organism evidence="8 9">
    <name type="scientific">Pseudonocardia yuanmonensis</name>
    <dbReference type="NCBI Taxonomy" id="1095914"/>
    <lineage>
        <taxon>Bacteria</taxon>
        <taxon>Bacillati</taxon>
        <taxon>Actinomycetota</taxon>
        <taxon>Actinomycetes</taxon>
        <taxon>Pseudonocardiales</taxon>
        <taxon>Pseudonocardiaceae</taxon>
        <taxon>Pseudonocardia</taxon>
    </lineage>
</organism>
<evidence type="ECO:0000256" key="5">
    <source>
        <dbReference type="ARBA" id="ARBA00023002"/>
    </source>
</evidence>
<dbReference type="InterPro" id="IPR013149">
    <property type="entry name" value="ADH-like_C"/>
</dbReference>
<dbReference type="Gene3D" id="3.40.50.720">
    <property type="entry name" value="NAD(P)-binding Rossmann-like Domain"/>
    <property type="match status" value="1"/>
</dbReference>
<dbReference type="Proteomes" id="UP001500325">
    <property type="component" value="Unassembled WGS sequence"/>
</dbReference>
<dbReference type="SUPFAM" id="SSF50129">
    <property type="entry name" value="GroES-like"/>
    <property type="match status" value="1"/>
</dbReference>
<proteinExistence type="inferred from homology"/>
<keyword evidence="3 6" id="KW-0479">Metal-binding</keyword>
<dbReference type="InterPro" id="IPR036291">
    <property type="entry name" value="NAD(P)-bd_dom_sf"/>
</dbReference>
<dbReference type="PANTHER" id="PTHR43161:SF26">
    <property type="entry name" value="GALACTITOL 1-PHOSPHATE 5-DEHYDROGENASE"/>
    <property type="match status" value="1"/>
</dbReference>
<evidence type="ECO:0000256" key="2">
    <source>
        <dbReference type="ARBA" id="ARBA00008072"/>
    </source>
</evidence>
<dbReference type="InterPro" id="IPR011032">
    <property type="entry name" value="GroES-like_sf"/>
</dbReference>
<evidence type="ECO:0000256" key="4">
    <source>
        <dbReference type="ARBA" id="ARBA00022833"/>
    </source>
</evidence>
<protein>
    <submittedName>
        <fullName evidence="8">2,3-butanediol dehydrogenase</fullName>
    </submittedName>
</protein>
<feature type="domain" description="Enoyl reductase (ER)" evidence="7">
    <location>
        <begin position="8"/>
        <end position="343"/>
    </location>
</feature>
<name>A0ABP8XAT0_9PSEU</name>
<dbReference type="SMART" id="SM00829">
    <property type="entry name" value="PKS_ER"/>
    <property type="match status" value="1"/>
</dbReference>
<comment type="similarity">
    <text evidence="2 6">Belongs to the zinc-containing alcohol dehydrogenase family.</text>
</comment>
<dbReference type="Pfam" id="PF08240">
    <property type="entry name" value="ADH_N"/>
    <property type="match status" value="1"/>
</dbReference>
<evidence type="ECO:0000313" key="8">
    <source>
        <dbReference type="EMBL" id="GAA4703232.1"/>
    </source>
</evidence>
<keyword evidence="9" id="KW-1185">Reference proteome</keyword>